<evidence type="ECO:0000256" key="6">
    <source>
        <dbReference type="ARBA" id="ARBA00022643"/>
    </source>
</evidence>
<dbReference type="EC" id="1.14.13.39" evidence="3"/>
<evidence type="ECO:0000256" key="3">
    <source>
        <dbReference type="ARBA" id="ARBA00012989"/>
    </source>
</evidence>
<dbReference type="GO" id="GO:0006809">
    <property type="term" value="P:nitric oxide biosynthetic process"/>
    <property type="evidence" value="ECO:0007669"/>
    <property type="project" value="InterPro"/>
</dbReference>
<dbReference type="Gene3D" id="3.90.1230.10">
    <property type="entry name" value="Nitric Oxide Synthase, Chain A, domain 3"/>
    <property type="match status" value="1"/>
</dbReference>
<dbReference type="Proteomes" id="UP001165205">
    <property type="component" value="Unassembled WGS sequence"/>
</dbReference>
<name>A0AAN5C3P2_ASPOZ</name>
<sequence>MQSTQVCEFQTIIKNNPVLASTGCTPQFCQAGRLIHSDEPRVGETRPLEVVKQEALGFLSQLRQEGVYTEDQYTARHLDVLKALKESEVLEPMMYQQEDGSILGDPSNVELTQDIIELGWVPPEPRSRWDLLPIVAMAESDAPAWADVPAELRDLVDIRHPRFENFQKLGLKWYQFPALSRLGFDIGGVQYTAAPFIGWYVKHLWM</sequence>
<keyword evidence="7" id="KW-0479">Metal-binding</keyword>
<keyword evidence="8" id="KW-0274">FAD</keyword>
<keyword evidence="10" id="KW-0560">Oxidoreductase</keyword>
<protein>
    <recommendedName>
        <fullName evidence="3">nitric-oxide synthase (NADPH)</fullName>
        <ecNumber evidence="3">1.14.13.39</ecNumber>
    </recommendedName>
</protein>
<dbReference type="AlphaFoldDB" id="A0AAN5C3P2"/>
<dbReference type="Pfam" id="PF02898">
    <property type="entry name" value="NO_synthase"/>
    <property type="match status" value="1"/>
</dbReference>
<dbReference type="GO" id="GO:0004517">
    <property type="term" value="F:nitric-oxide synthase activity"/>
    <property type="evidence" value="ECO:0007669"/>
    <property type="project" value="UniProtKB-EC"/>
</dbReference>
<dbReference type="Gene3D" id="3.90.440.10">
    <property type="entry name" value="Nitric Oxide Synthase,Heme Domain,Chain A domain 2"/>
    <property type="match status" value="1"/>
</dbReference>
<evidence type="ECO:0000313" key="14">
    <source>
        <dbReference type="Proteomes" id="UP001165205"/>
    </source>
</evidence>
<keyword evidence="5" id="KW-0285">Flavoprotein</keyword>
<proteinExistence type="inferred from homology"/>
<dbReference type="GO" id="GO:0046872">
    <property type="term" value="F:metal ion binding"/>
    <property type="evidence" value="ECO:0007669"/>
    <property type="project" value="UniProtKB-KW"/>
</dbReference>
<dbReference type="PANTHER" id="PTHR43410">
    <property type="entry name" value="NITRIC OXIDE SYNTHASE OXYGENASE"/>
    <property type="match status" value="1"/>
</dbReference>
<dbReference type="GO" id="GO:0005516">
    <property type="term" value="F:calmodulin binding"/>
    <property type="evidence" value="ECO:0007669"/>
    <property type="project" value="UniProtKB-KW"/>
</dbReference>
<dbReference type="InterPro" id="IPR044944">
    <property type="entry name" value="NOS_dom_3"/>
</dbReference>
<evidence type="ECO:0000256" key="5">
    <source>
        <dbReference type="ARBA" id="ARBA00022630"/>
    </source>
</evidence>
<dbReference type="InterPro" id="IPR004030">
    <property type="entry name" value="NOS_N"/>
</dbReference>
<organism evidence="13 14">
    <name type="scientific">Aspergillus oryzae</name>
    <name type="common">Yellow koji mold</name>
    <dbReference type="NCBI Taxonomy" id="5062"/>
    <lineage>
        <taxon>Eukaryota</taxon>
        <taxon>Fungi</taxon>
        <taxon>Dikarya</taxon>
        <taxon>Ascomycota</taxon>
        <taxon>Pezizomycotina</taxon>
        <taxon>Eurotiomycetes</taxon>
        <taxon>Eurotiomycetidae</taxon>
        <taxon>Eurotiales</taxon>
        <taxon>Aspergillaceae</taxon>
        <taxon>Aspergillus</taxon>
        <taxon>Aspergillus subgen. Circumdati</taxon>
    </lineage>
</organism>
<comment type="cofactor">
    <cofactor evidence="1">
        <name>FMN</name>
        <dbReference type="ChEBI" id="CHEBI:58210"/>
    </cofactor>
</comment>
<evidence type="ECO:0000313" key="13">
    <source>
        <dbReference type="EMBL" id="GMG37972.1"/>
    </source>
</evidence>
<evidence type="ECO:0000256" key="4">
    <source>
        <dbReference type="ARBA" id="ARBA00022617"/>
    </source>
</evidence>
<evidence type="ECO:0000256" key="11">
    <source>
        <dbReference type="ARBA" id="ARBA00023004"/>
    </source>
</evidence>
<evidence type="ECO:0000256" key="1">
    <source>
        <dbReference type="ARBA" id="ARBA00001917"/>
    </source>
</evidence>
<dbReference type="PANTHER" id="PTHR43410:SF2">
    <property type="entry name" value="NITRIC OXIDE SYNTHASE"/>
    <property type="match status" value="1"/>
</dbReference>
<comment type="caution">
    <text evidence="13">The sequence shown here is derived from an EMBL/GenBank/DDBJ whole genome shotgun (WGS) entry which is preliminary data.</text>
</comment>
<feature type="domain" description="Nitric oxide synthase (NOS)" evidence="12">
    <location>
        <begin position="93"/>
        <end position="202"/>
    </location>
</feature>
<evidence type="ECO:0000256" key="7">
    <source>
        <dbReference type="ARBA" id="ARBA00022723"/>
    </source>
</evidence>
<dbReference type="InterPro" id="IPR044940">
    <property type="entry name" value="NOS_dom_2"/>
</dbReference>
<evidence type="ECO:0000256" key="10">
    <source>
        <dbReference type="ARBA" id="ARBA00023002"/>
    </source>
</evidence>
<evidence type="ECO:0000256" key="2">
    <source>
        <dbReference type="ARBA" id="ARBA00006267"/>
    </source>
</evidence>
<dbReference type="EMBL" id="BSYA01000270">
    <property type="protein sequence ID" value="GMG37972.1"/>
    <property type="molecule type" value="Genomic_DNA"/>
</dbReference>
<keyword evidence="4" id="KW-0349">Heme</keyword>
<dbReference type="InterPro" id="IPR050607">
    <property type="entry name" value="NOS"/>
</dbReference>
<keyword evidence="6" id="KW-0288">FMN</keyword>
<accession>A0AAN5C3P2</accession>
<dbReference type="InterPro" id="IPR036119">
    <property type="entry name" value="NOS_N_sf"/>
</dbReference>
<keyword evidence="11" id="KW-0408">Iron</keyword>
<keyword evidence="9" id="KW-0112">Calmodulin-binding</keyword>
<dbReference type="SUPFAM" id="SSF56512">
    <property type="entry name" value="Nitric oxide (NO) synthase oxygenase domain"/>
    <property type="match status" value="1"/>
</dbReference>
<evidence type="ECO:0000259" key="12">
    <source>
        <dbReference type="Pfam" id="PF02898"/>
    </source>
</evidence>
<gene>
    <name evidence="13" type="ORF">Aory04_001273600</name>
</gene>
<reference evidence="13" key="1">
    <citation type="submission" date="2023-04" db="EMBL/GenBank/DDBJ databases">
        <title>Aspergillus oryzae NBRC 4228.</title>
        <authorList>
            <person name="Ichikawa N."/>
            <person name="Sato H."/>
            <person name="Tonouchi N."/>
        </authorList>
    </citation>
    <scope>NUCLEOTIDE SEQUENCE</scope>
    <source>
        <strain evidence="13">NBRC 4228</strain>
    </source>
</reference>
<comment type="similarity">
    <text evidence="2">Belongs to the NOS family.</text>
</comment>
<evidence type="ECO:0000256" key="8">
    <source>
        <dbReference type="ARBA" id="ARBA00022827"/>
    </source>
</evidence>
<evidence type="ECO:0000256" key="9">
    <source>
        <dbReference type="ARBA" id="ARBA00022860"/>
    </source>
</evidence>